<accession>A0A0B1P820</accession>
<sequence>MAPLPVLTSAADLISRIEAASPKNRSEILTELYNSGKQYLGLSLDLKTKISELTEQLSELTKQLSDHKLVEERLRMEIKDLNSAAIQNLKSTAVLEYKLSESDKKVKRKLACWNRNGLSQFFTPI</sequence>
<proteinExistence type="predicted"/>
<evidence type="ECO:0000313" key="2">
    <source>
        <dbReference type="EMBL" id="KHJ34403.1"/>
    </source>
</evidence>
<comment type="caution">
    <text evidence="2">The sequence shown here is derived from an EMBL/GenBank/DDBJ whole genome shotgun (WGS) entry which is preliminary data.</text>
</comment>
<evidence type="ECO:0000256" key="1">
    <source>
        <dbReference type="SAM" id="Coils"/>
    </source>
</evidence>
<dbReference type="SMR" id="A0A0B1P820"/>
<organism evidence="2 3">
    <name type="scientific">Uncinula necator</name>
    <name type="common">Grape powdery mildew</name>
    <dbReference type="NCBI Taxonomy" id="52586"/>
    <lineage>
        <taxon>Eukaryota</taxon>
        <taxon>Fungi</taxon>
        <taxon>Dikarya</taxon>
        <taxon>Ascomycota</taxon>
        <taxon>Pezizomycotina</taxon>
        <taxon>Leotiomycetes</taxon>
        <taxon>Erysiphales</taxon>
        <taxon>Erysiphaceae</taxon>
        <taxon>Erysiphe</taxon>
    </lineage>
</organism>
<keyword evidence="1" id="KW-0175">Coiled coil</keyword>
<dbReference type="HOGENOM" id="CLU_1994305_0_0_1"/>
<gene>
    <name evidence="2" type="ORF">EV44_g0222</name>
</gene>
<name>A0A0B1P820_UNCNE</name>
<dbReference type="AlphaFoldDB" id="A0A0B1P820"/>
<reference evidence="2 3" key="1">
    <citation type="journal article" date="2014" name="BMC Genomics">
        <title>Adaptive genomic structural variation in the grape powdery mildew pathogen, Erysiphe necator.</title>
        <authorList>
            <person name="Jones L."/>
            <person name="Riaz S."/>
            <person name="Morales-Cruz A."/>
            <person name="Amrine K.C."/>
            <person name="McGuire B."/>
            <person name="Gubler W.D."/>
            <person name="Walker M.A."/>
            <person name="Cantu D."/>
        </authorList>
    </citation>
    <scope>NUCLEOTIDE SEQUENCE [LARGE SCALE GENOMIC DNA]</scope>
    <source>
        <strain evidence="3">c</strain>
    </source>
</reference>
<evidence type="ECO:0000313" key="3">
    <source>
        <dbReference type="Proteomes" id="UP000030854"/>
    </source>
</evidence>
<feature type="coiled-coil region" evidence="1">
    <location>
        <begin position="43"/>
        <end position="70"/>
    </location>
</feature>
<protein>
    <submittedName>
        <fullName evidence="2">Uncharacterized protein</fullName>
    </submittedName>
</protein>
<dbReference type="EMBL" id="JNVN01000891">
    <property type="protein sequence ID" value="KHJ34403.1"/>
    <property type="molecule type" value="Genomic_DNA"/>
</dbReference>
<keyword evidence="3" id="KW-1185">Reference proteome</keyword>
<dbReference type="Proteomes" id="UP000030854">
    <property type="component" value="Unassembled WGS sequence"/>
</dbReference>